<dbReference type="Gene3D" id="1.20.1570.10">
    <property type="entry name" value="dip2346 domain like"/>
    <property type="match status" value="1"/>
</dbReference>
<dbReference type="Pfam" id="PF08903">
    <property type="entry name" value="DUF1846"/>
    <property type="match status" value="1"/>
</dbReference>
<dbReference type="InterPro" id="IPR048496">
    <property type="entry name" value="DUF1846_N"/>
</dbReference>
<accession>A0A0G0C9E2</accession>
<evidence type="ECO:0000313" key="3">
    <source>
        <dbReference type="Proteomes" id="UP000034816"/>
    </source>
</evidence>
<dbReference type="Proteomes" id="UP000034816">
    <property type="component" value="Unassembled WGS sequence"/>
</dbReference>
<name>A0A0G0C9E2_9BACT</name>
<evidence type="ECO:0000313" key="2">
    <source>
        <dbReference type="EMBL" id="KKP77848.1"/>
    </source>
</evidence>
<reference evidence="2 3" key="1">
    <citation type="journal article" date="2015" name="Nature">
        <title>rRNA introns, odd ribosomes, and small enigmatic genomes across a large radiation of phyla.</title>
        <authorList>
            <person name="Brown C.T."/>
            <person name="Hug L.A."/>
            <person name="Thomas B.C."/>
            <person name="Sharon I."/>
            <person name="Castelle C.J."/>
            <person name="Singh A."/>
            <person name="Wilkins M.J."/>
            <person name="Williams K.H."/>
            <person name="Banfield J.F."/>
        </authorList>
    </citation>
    <scope>NUCLEOTIDE SEQUENCE [LARGE SCALE GENOMIC DNA]</scope>
</reference>
<dbReference type="PATRIC" id="fig|1619097.3.peg.128"/>
<dbReference type="Gene3D" id="3.10.630.10">
    <property type="entry name" value="dip2346 domain like"/>
    <property type="match status" value="1"/>
</dbReference>
<proteinExistence type="predicted"/>
<protein>
    <recommendedName>
        <fullName evidence="1">DUF1846 domain-containing protein</fullName>
    </recommendedName>
</protein>
<dbReference type="AlphaFoldDB" id="A0A0G0C9E2"/>
<comment type="caution">
    <text evidence="2">The sequence shown here is derived from an EMBL/GenBank/DDBJ whole genome shotgun (WGS) entry which is preliminary data.</text>
</comment>
<organism evidence="2 3">
    <name type="scientific">candidate division WS6 bacterium GW2011_GWF1_35_23</name>
    <dbReference type="NCBI Taxonomy" id="1619097"/>
    <lineage>
        <taxon>Bacteria</taxon>
        <taxon>Candidatus Dojkabacteria</taxon>
    </lineage>
</organism>
<gene>
    <name evidence="2" type="ORF">UR73_C0009G0008</name>
</gene>
<dbReference type="EMBL" id="LBQH01000009">
    <property type="protein sequence ID" value="KKP77848.1"/>
    <property type="molecule type" value="Genomic_DNA"/>
</dbReference>
<sequence>MNTTDVPVFENLGFDSERYIELQKDEMLERLTRVNNGKLYLEIGGKLLEDPHASRVLPGFYLDTKIKILQSLETSFDIVYCLIYGDILKNRQLNNQKEGYIESAINTIKRLQDIFGVKPYIVINNIQDENNPLLVEAKQKLEGISDHVYLRYHIDGYPNDTQRILSNDGYGKDEEIPVQNKLVIVTGAASNSGKMSTCFGMIYFDHLRGLNSGYAKYETFPVWNLPLEHPINLAYEAATADIGDKNIIDEYHQKEYNEVSVNYNRDIDAFVILKKLASDLLPPDNMLNNYKSPTDMGMNHVKEAITNDEIICVASLNEIQRREAWYQEVIDNGFGEDSWVTACQELEKKALEYIQSKGYNPTLHL</sequence>
<feature type="domain" description="DUF1846" evidence="1">
    <location>
        <begin position="13"/>
        <end position="330"/>
    </location>
</feature>
<evidence type="ECO:0000259" key="1">
    <source>
        <dbReference type="Pfam" id="PF08903"/>
    </source>
</evidence>